<dbReference type="InterPro" id="IPR051010">
    <property type="entry name" value="BCAA_transport"/>
</dbReference>
<organism evidence="5 6">
    <name type="scientific">Siccirubricoccus soli</name>
    <dbReference type="NCBI Taxonomy" id="2899147"/>
    <lineage>
        <taxon>Bacteria</taxon>
        <taxon>Pseudomonadati</taxon>
        <taxon>Pseudomonadota</taxon>
        <taxon>Alphaproteobacteria</taxon>
        <taxon>Acetobacterales</taxon>
        <taxon>Roseomonadaceae</taxon>
        <taxon>Siccirubricoccus</taxon>
    </lineage>
</organism>
<feature type="non-terminal residue" evidence="5">
    <location>
        <position position="185"/>
    </location>
</feature>
<evidence type="ECO:0000256" key="2">
    <source>
        <dbReference type="ARBA" id="ARBA00022729"/>
    </source>
</evidence>
<name>A0ABT1D034_9PROT</name>
<evidence type="ECO:0000259" key="4">
    <source>
        <dbReference type="Pfam" id="PF13458"/>
    </source>
</evidence>
<feature type="domain" description="Leucine-binding protein" evidence="4">
    <location>
        <begin position="32"/>
        <end position="184"/>
    </location>
</feature>
<reference evidence="5 6" key="1">
    <citation type="submission" date="2021-12" db="EMBL/GenBank/DDBJ databases">
        <title>Siccirubricoccus leaddurans sp. nov., a high concentration Zn2+ tolerance bacterium.</title>
        <authorList>
            <person name="Cao Y."/>
        </authorList>
    </citation>
    <scope>NUCLEOTIDE SEQUENCE [LARGE SCALE GENOMIC DNA]</scope>
    <source>
        <strain evidence="5 6">KC 17139</strain>
    </source>
</reference>
<evidence type="ECO:0000256" key="1">
    <source>
        <dbReference type="ARBA" id="ARBA00010062"/>
    </source>
</evidence>
<gene>
    <name evidence="5" type="ORF">JYK14_03610</name>
</gene>
<keyword evidence="2" id="KW-0732">Signal</keyword>
<proteinExistence type="inferred from homology"/>
<keyword evidence="6" id="KW-1185">Reference proteome</keyword>
<dbReference type="Gene3D" id="3.40.50.2300">
    <property type="match status" value="2"/>
</dbReference>
<comment type="caution">
    <text evidence="5">The sequence shown here is derived from an EMBL/GenBank/DDBJ whole genome shotgun (WGS) entry which is preliminary data.</text>
</comment>
<sequence length="185" mass="20028">MGFHRRTVLQAAAATTLGGLSRRRARAQAANTIKIALLTDMSGQYRDFTGPTELACVRQAAAEFANRGFNIEVLAGDNQNRADVGSNLTRAWIDREGVDVIVDGGASSVALAVNDIIRDRNKVFLNTTSATSDLTGRACTPNLVHWTYDTWNVSKSTAAAMVKQGGDSWFFLTADYAFGHALERD</sequence>
<evidence type="ECO:0000256" key="3">
    <source>
        <dbReference type="ARBA" id="ARBA00022970"/>
    </source>
</evidence>
<evidence type="ECO:0000313" key="6">
    <source>
        <dbReference type="Proteomes" id="UP001523392"/>
    </source>
</evidence>
<comment type="similarity">
    <text evidence="1">Belongs to the leucine-binding protein family.</text>
</comment>
<dbReference type="PROSITE" id="PS51318">
    <property type="entry name" value="TAT"/>
    <property type="match status" value="1"/>
</dbReference>
<keyword evidence="3" id="KW-0029">Amino-acid transport</keyword>
<protein>
    <submittedName>
        <fullName evidence="5">ABC transporter substrate-binding protein</fullName>
    </submittedName>
</protein>
<dbReference type="InterPro" id="IPR028081">
    <property type="entry name" value="Leu-bd"/>
</dbReference>
<dbReference type="RefSeq" id="WP_252951861.1">
    <property type="nucleotide sequence ID" value="NZ_JAFIRR010000022.1"/>
</dbReference>
<keyword evidence="3" id="KW-0813">Transport</keyword>
<evidence type="ECO:0000313" key="5">
    <source>
        <dbReference type="EMBL" id="MCO6415263.1"/>
    </source>
</evidence>
<dbReference type="InterPro" id="IPR006311">
    <property type="entry name" value="TAT_signal"/>
</dbReference>
<dbReference type="Proteomes" id="UP001523392">
    <property type="component" value="Unassembled WGS sequence"/>
</dbReference>
<dbReference type="InterPro" id="IPR028082">
    <property type="entry name" value="Peripla_BP_I"/>
</dbReference>
<dbReference type="PANTHER" id="PTHR30483:SF6">
    <property type="entry name" value="PERIPLASMIC BINDING PROTEIN OF ABC TRANSPORTER FOR NATURAL AMINO ACIDS"/>
    <property type="match status" value="1"/>
</dbReference>
<dbReference type="Pfam" id="PF13458">
    <property type="entry name" value="Peripla_BP_6"/>
    <property type="match status" value="1"/>
</dbReference>
<dbReference type="PANTHER" id="PTHR30483">
    <property type="entry name" value="LEUCINE-SPECIFIC-BINDING PROTEIN"/>
    <property type="match status" value="1"/>
</dbReference>
<accession>A0ABT1D034</accession>
<dbReference type="SUPFAM" id="SSF53822">
    <property type="entry name" value="Periplasmic binding protein-like I"/>
    <property type="match status" value="1"/>
</dbReference>
<dbReference type="EMBL" id="JAFIRR010000022">
    <property type="protein sequence ID" value="MCO6415263.1"/>
    <property type="molecule type" value="Genomic_DNA"/>
</dbReference>